<reference evidence="9 10" key="1">
    <citation type="submission" date="2020-03" db="EMBL/GenBank/DDBJ databases">
        <title>Whole genome shotgun sequence of Phytohabitans rumicis NBRC 108638.</title>
        <authorList>
            <person name="Komaki H."/>
            <person name="Tamura T."/>
        </authorList>
    </citation>
    <scope>NUCLEOTIDE SEQUENCE [LARGE SCALE GENOMIC DNA]</scope>
    <source>
        <strain evidence="9 10">NBRC 108638</strain>
    </source>
</reference>
<proteinExistence type="inferred from homology"/>
<evidence type="ECO:0000256" key="6">
    <source>
        <dbReference type="SAM" id="MobiDB-lite"/>
    </source>
</evidence>
<keyword evidence="5 7" id="KW-0472">Membrane</keyword>
<evidence type="ECO:0000259" key="8">
    <source>
        <dbReference type="Pfam" id="PF00892"/>
    </source>
</evidence>
<dbReference type="EMBL" id="BLPG01000001">
    <property type="protein sequence ID" value="GFJ95540.1"/>
    <property type="molecule type" value="Genomic_DNA"/>
</dbReference>
<keyword evidence="10" id="KW-1185">Reference proteome</keyword>
<accession>A0A6V8LJ08</accession>
<feature type="transmembrane region" description="Helical" evidence="7">
    <location>
        <begin position="79"/>
        <end position="99"/>
    </location>
</feature>
<evidence type="ECO:0000256" key="4">
    <source>
        <dbReference type="ARBA" id="ARBA00022989"/>
    </source>
</evidence>
<feature type="transmembrane region" description="Helical" evidence="7">
    <location>
        <begin position="201"/>
        <end position="222"/>
    </location>
</feature>
<dbReference type="PANTHER" id="PTHR32322:SF9">
    <property type="entry name" value="AMINO-ACID METABOLITE EFFLUX PUMP-RELATED"/>
    <property type="match status" value="1"/>
</dbReference>
<evidence type="ECO:0000256" key="3">
    <source>
        <dbReference type="ARBA" id="ARBA00022692"/>
    </source>
</evidence>
<evidence type="ECO:0000256" key="7">
    <source>
        <dbReference type="SAM" id="Phobius"/>
    </source>
</evidence>
<evidence type="ECO:0000313" key="9">
    <source>
        <dbReference type="EMBL" id="GFJ95540.1"/>
    </source>
</evidence>
<keyword evidence="3 7" id="KW-0812">Transmembrane</keyword>
<dbReference type="InterPro" id="IPR050638">
    <property type="entry name" value="AA-Vitamin_Transporters"/>
</dbReference>
<dbReference type="Proteomes" id="UP000482960">
    <property type="component" value="Unassembled WGS sequence"/>
</dbReference>
<reference evidence="9 10" key="2">
    <citation type="submission" date="2020-03" db="EMBL/GenBank/DDBJ databases">
        <authorList>
            <person name="Ichikawa N."/>
            <person name="Kimura A."/>
            <person name="Kitahashi Y."/>
            <person name="Uohara A."/>
        </authorList>
    </citation>
    <scope>NUCLEOTIDE SEQUENCE [LARGE SCALE GENOMIC DNA]</scope>
    <source>
        <strain evidence="9 10">NBRC 108638</strain>
    </source>
</reference>
<feature type="transmembrane region" description="Helical" evidence="7">
    <location>
        <begin position="229"/>
        <end position="248"/>
    </location>
</feature>
<feature type="compositionally biased region" description="Polar residues" evidence="6">
    <location>
        <begin position="296"/>
        <end position="316"/>
    </location>
</feature>
<sequence>MLVAAIWGVNFVAIELGLRDLPPLVLTALRFVAVAVPLVFLVPRPSARLRYVVGYGLVLGVLKFGALFTALAAGMSAGLASLVLQAQALMSVLLAAAVLSERPARSQVAGVLVGSVGIGVLAVGSGGHTTVIGFALTLFAAACWAVANLVMRASGETRPLSLLAWSSLVPPLPLLGLAGVVNGGQAVLDAITGLSGRGLLAVAYVAYVSTLVGFGIWNRLIVRYSIAQVAPFSLLVPVFGLSSAWLLLDEPIGPTELAAAAIVLAGLALVVRHSTADRNNATTAGQRHEPEYTPATAASAQTNAFSSARSAGSSPTARAPIPSSVISRTSMAYPCQPPTWVRGRRSVRGSLLRMISRTTGGASPRPSNR</sequence>
<dbReference type="PANTHER" id="PTHR32322">
    <property type="entry name" value="INNER MEMBRANE TRANSPORTER"/>
    <property type="match status" value="1"/>
</dbReference>
<dbReference type="SUPFAM" id="SSF103481">
    <property type="entry name" value="Multidrug resistance efflux transporter EmrE"/>
    <property type="match status" value="2"/>
</dbReference>
<organism evidence="9 10">
    <name type="scientific">Phytohabitans rumicis</name>
    <dbReference type="NCBI Taxonomy" id="1076125"/>
    <lineage>
        <taxon>Bacteria</taxon>
        <taxon>Bacillati</taxon>
        <taxon>Actinomycetota</taxon>
        <taxon>Actinomycetes</taxon>
        <taxon>Micromonosporales</taxon>
        <taxon>Micromonosporaceae</taxon>
    </lineage>
</organism>
<evidence type="ECO:0000256" key="5">
    <source>
        <dbReference type="ARBA" id="ARBA00023136"/>
    </source>
</evidence>
<name>A0A6V8LJ08_9ACTN</name>
<feature type="transmembrane region" description="Helical" evidence="7">
    <location>
        <begin position="254"/>
        <end position="271"/>
    </location>
</feature>
<feature type="transmembrane region" description="Helical" evidence="7">
    <location>
        <begin position="49"/>
        <end position="73"/>
    </location>
</feature>
<feature type="region of interest" description="Disordered" evidence="6">
    <location>
        <begin position="280"/>
        <end position="323"/>
    </location>
</feature>
<feature type="domain" description="EamA" evidence="8">
    <location>
        <begin position="1"/>
        <end position="121"/>
    </location>
</feature>
<feature type="transmembrane region" description="Helical" evidence="7">
    <location>
        <begin position="106"/>
        <end position="125"/>
    </location>
</feature>
<feature type="transmembrane region" description="Helical" evidence="7">
    <location>
        <begin position="23"/>
        <end position="42"/>
    </location>
</feature>
<gene>
    <name evidence="9" type="ORF">Prum_091820</name>
</gene>
<protein>
    <recommendedName>
        <fullName evidence="8">EamA domain-containing protein</fullName>
    </recommendedName>
</protein>
<dbReference type="AlphaFoldDB" id="A0A6V8LJ08"/>
<comment type="subcellular location">
    <subcellularLocation>
        <location evidence="1">Membrane</location>
        <topology evidence="1">Multi-pass membrane protein</topology>
    </subcellularLocation>
</comment>
<feature type="transmembrane region" description="Helical" evidence="7">
    <location>
        <begin position="162"/>
        <end position="181"/>
    </location>
</feature>
<feature type="domain" description="EamA" evidence="8">
    <location>
        <begin position="132"/>
        <end position="271"/>
    </location>
</feature>
<keyword evidence="4 7" id="KW-1133">Transmembrane helix</keyword>
<comment type="similarity">
    <text evidence="2">Belongs to the EamA transporter family.</text>
</comment>
<dbReference type="InterPro" id="IPR000620">
    <property type="entry name" value="EamA_dom"/>
</dbReference>
<dbReference type="InterPro" id="IPR037185">
    <property type="entry name" value="EmrE-like"/>
</dbReference>
<dbReference type="Pfam" id="PF00892">
    <property type="entry name" value="EamA"/>
    <property type="match status" value="2"/>
</dbReference>
<feature type="transmembrane region" description="Helical" evidence="7">
    <location>
        <begin position="131"/>
        <end position="150"/>
    </location>
</feature>
<dbReference type="GO" id="GO:0016020">
    <property type="term" value="C:membrane"/>
    <property type="evidence" value="ECO:0007669"/>
    <property type="project" value="UniProtKB-SubCell"/>
</dbReference>
<evidence type="ECO:0000313" key="10">
    <source>
        <dbReference type="Proteomes" id="UP000482960"/>
    </source>
</evidence>
<evidence type="ECO:0000256" key="2">
    <source>
        <dbReference type="ARBA" id="ARBA00007362"/>
    </source>
</evidence>
<comment type="caution">
    <text evidence="9">The sequence shown here is derived from an EMBL/GenBank/DDBJ whole genome shotgun (WGS) entry which is preliminary data.</text>
</comment>
<evidence type="ECO:0000256" key="1">
    <source>
        <dbReference type="ARBA" id="ARBA00004141"/>
    </source>
</evidence>